<evidence type="ECO:0000313" key="2">
    <source>
        <dbReference type="EMBL" id="GJE94744.1"/>
    </source>
</evidence>
<dbReference type="Proteomes" id="UP000703269">
    <property type="component" value="Unassembled WGS sequence"/>
</dbReference>
<sequence length="126" mass="13756">MSSSTYGTKNSYLLGEPIGAAQQDIVLDTLGRLAGCEQPSLPTFGIFGVHQLHEAIDLHSARVSGALGLMKNCQYAYISQSPSRSIGGTSAGRKPTPSHAKPWNRSWCNIERQSADRRRTSPSRRR</sequence>
<reference evidence="2 3" key="1">
    <citation type="submission" date="2021-08" db="EMBL/GenBank/DDBJ databases">
        <title>Draft Genome Sequence of Phanerochaete sordida strain YK-624.</title>
        <authorList>
            <person name="Mori T."/>
            <person name="Dohra H."/>
            <person name="Suzuki T."/>
            <person name="Kawagishi H."/>
            <person name="Hirai H."/>
        </authorList>
    </citation>
    <scope>NUCLEOTIDE SEQUENCE [LARGE SCALE GENOMIC DNA]</scope>
    <source>
        <strain evidence="2 3">YK-624</strain>
    </source>
</reference>
<name>A0A9P3GJL3_9APHY</name>
<accession>A0A9P3GJL3</accession>
<feature type="region of interest" description="Disordered" evidence="1">
    <location>
        <begin position="81"/>
        <end position="126"/>
    </location>
</feature>
<protein>
    <submittedName>
        <fullName evidence="2">Uncharacterized protein</fullName>
    </submittedName>
</protein>
<gene>
    <name evidence="2" type="ORF">PsYK624_109150</name>
</gene>
<dbReference type="AlphaFoldDB" id="A0A9P3GJL3"/>
<keyword evidence="3" id="KW-1185">Reference proteome</keyword>
<organism evidence="2 3">
    <name type="scientific">Phanerochaete sordida</name>
    <dbReference type="NCBI Taxonomy" id="48140"/>
    <lineage>
        <taxon>Eukaryota</taxon>
        <taxon>Fungi</taxon>
        <taxon>Dikarya</taxon>
        <taxon>Basidiomycota</taxon>
        <taxon>Agaricomycotina</taxon>
        <taxon>Agaricomycetes</taxon>
        <taxon>Polyporales</taxon>
        <taxon>Phanerochaetaceae</taxon>
        <taxon>Phanerochaete</taxon>
    </lineage>
</organism>
<evidence type="ECO:0000256" key="1">
    <source>
        <dbReference type="SAM" id="MobiDB-lite"/>
    </source>
</evidence>
<dbReference type="EMBL" id="BPQB01000042">
    <property type="protein sequence ID" value="GJE94744.1"/>
    <property type="molecule type" value="Genomic_DNA"/>
</dbReference>
<evidence type="ECO:0000313" key="3">
    <source>
        <dbReference type="Proteomes" id="UP000703269"/>
    </source>
</evidence>
<comment type="caution">
    <text evidence="2">The sequence shown here is derived from an EMBL/GenBank/DDBJ whole genome shotgun (WGS) entry which is preliminary data.</text>
</comment>
<proteinExistence type="predicted"/>